<evidence type="ECO:0000256" key="1">
    <source>
        <dbReference type="ARBA" id="ARBA00000085"/>
    </source>
</evidence>
<accession>A0ABS8BGT5</accession>
<dbReference type="InterPro" id="IPR005467">
    <property type="entry name" value="His_kinase_dom"/>
</dbReference>
<evidence type="ECO:0000313" key="6">
    <source>
        <dbReference type="EMBL" id="MCB5194811.1"/>
    </source>
</evidence>
<gene>
    <name evidence="6" type="ORF">LG219_00720</name>
</gene>
<protein>
    <recommendedName>
        <fullName evidence="2">histidine kinase</fullName>
        <ecNumber evidence="2">2.7.13.3</ecNumber>
    </recommendedName>
</protein>
<dbReference type="InterPro" id="IPR036890">
    <property type="entry name" value="HATPase_C_sf"/>
</dbReference>
<dbReference type="Proteomes" id="UP001198034">
    <property type="component" value="Unassembled WGS sequence"/>
</dbReference>
<dbReference type="PRINTS" id="PR00344">
    <property type="entry name" value="BCTRLSENSOR"/>
</dbReference>
<dbReference type="EC" id="2.7.13.3" evidence="2"/>
<evidence type="ECO:0000256" key="3">
    <source>
        <dbReference type="ARBA" id="ARBA00022553"/>
    </source>
</evidence>
<dbReference type="EMBL" id="JAJAWG010000001">
    <property type="protein sequence ID" value="MCB5194811.1"/>
    <property type="molecule type" value="Genomic_DNA"/>
</dbReference>
<dbReference type="PANTHER" id="PTHR43065">
    <property type="entry name" value="SENSOR HISTIDINE KINASE"/>
    <property type="match status" value="1"/>
</dbReference>
<dbReference type="GO" id="GO:0016301">
    <property type="term" value="F:kinase activity"/>
    <property type="evidence" value="ECO:0007669"/>
    <property type="project" value="UniProtKB-KW"/>
</dbReference>
<dbReference type="SUPFAM" id="SSF47384">
    <property type="entry name" value="Homodimeric domain of signal transducing histidine kinase"/>
    <property type="match status" value="1"/>
</dbReference>
<keyword evidence="3" id="KW-0597">Phosphoprotein</keyword>
<dbReference type="Gene3D" id="3.30.565.10">
    <property type="entry name" value="Histidine kinase-like ATPase, C-terminal domain"/>
    <property type="match status" value="1"/>
</dbReference>
<evidence type="ECO:0000256" key="2">
    <source>
        <dbReference type="ARBA" id="ARBA00012438"/>
    </source>
</evidence>
<dbReference type="InterPro" id="IPR004358">
    <property type="entry name" value="Sig_transdc_His_kin-like_C"/>
</dbReference>
<reference evidence="6 7" key="1">
    <citation type="submission" date="2021-10" db="EMBL/GenBank/DDBJ databases">
        <authorList>
            <person name="Chen M."/>
        </authorList>
    </citation>
    <scope>NUCLEOTIDE SEQUENCE [LARGE SCALE GENOMIC DNA]</scope>
    <source>
        <strain evidence="6 7">H3-26</strain>
    </source>
</reference>
<feature type="coiled-coil region" evidence="4">
    <location>
        <begin position="213"/>
        <end position="240"/>
    </location>
</feature>
<organism evidence="6 7">
    <name type="scientific">Deefgea salmonis</name>
    <dbReference type="NCBI Taxonomy" id="2875502"/>
    <lineage>
        <taxon>Bacteria</taxon>
        <taxon>Pseudomonadati</taxon>
        <taxon>Pseudomonadota</taxon>
        <taxon>Betaproteobacteria</taxon>
        <taxon>Neisseriales</taxon>
        <taxon>Chitinibacteraceae</taxon>
        <taxon>Deefgea</taxon>
    </lineage>
</organism>
<keyword evidence="7" id="KW-1185">Reference proteome</keyword>
<dbReference type="CDD" id="cd00075">
    <property type="entry name" value="HATPase"/>
    <property type="match status" value="1"/>
</dbReference>
<dbReference type="SUPFAM" id="SSF55874">
    <property type="entry name" value="ATPase domain of HSP90 chaperone/DNA topoisomerase II/histidine kinase"/>
    <property type="match status" value="1"/>
</dbReference>
<feature type="domain" description="Histidine kinase" evidence="5">
    <location>
        <begin position="256"/>
        <end position="492"/>
    </location>
</feature>
<keyword evidence="6" id="KW-0808">Transferase</keyword>
<comment type="caution">
    <text evidence="6">The sequence shown here is derived from an EMBL/GenBank/DDBJ whole genome shotgun (WGS) entry which is preliminary data.</text>
</comment>
<dbReference type="InterPro" id="IPR003594">
    <property type="entry name" value="HATPase_dom"/>
</dbReference>
<dbReference type="Gene3D" id="1.10.287.130">
    <property type="match status" value="1"/>
</dbReference>
<dbReference type="PROSITE" id="PS50109">
    <property type="entry name" value="HIS_KIN"/>
    <property type="match status" value="1"/>
</dbReference>
<dbReference type="PANTHER" id="PTHR43065:SF47">
    <property type="match status" value="1"/>
</dbReference>
<keyword evidence="6" id="KW-0418">Kinase</keyword>
<dbReference type="InterPro" id="IPR003661">
    <property type="entry name" value="HisK_dim/P_dom"/>
</dbReference>
<dbReference type="CDD" id="cd00082">
    <property type="entry name" value="HisKA"/>
    <property type="match status" value="1"/>
</dbReference>
<name>A0ABS8BGT5_9NEIS</name>
<dbReference type="SMART" id="SM00387">
    <property type="entry name" value="HATPase_c"/>
    <property type="match status" value="1"/>
</dbReference>
<proteinExistence type="predicted"/>
<dbReference type="Pfam" id="PF02518">
    <property type="entry name" value="HATPase_c"/>
    <property type="match status" value="1"/>
</dbReference>
<evidence type="ECO:0000259" key="5">
    <source>
        <dbReference type="PROSITE" id="PS50109"/>
    </source>
</evidence>
<keyword evidence="4" id="KW-0175">Coiled coil</keyword>
<evidence type="ECO:0000256" key="4">
    <source>
        <dbReference type="SAM" id="Coils"/>
    </source>
</evidence>
<dbReference type="InterPro" id="IPR036097">
    <property type="entry name" value="HisK_dim/P_sf"/>
</dbReference>
<comment type="catalytic activity">
    <reaction evidence="1">
        <text>ATP + protein L-histidine = ADP + protein N-phospho-L-histidine.</text>
        <dbReference type="EC" id="2.7.13.3"/>
    </reaction>
</comment>
<sequence length="503" mass="55281">MTIVLTVSGAFSYYRTQAQLEHELSEFKQSLTIQLQNVLPGVMWNFDDQQLALILNAEMRSPDIHSIEIFSTDAFVTGRIRENNKITTLNAPITQLGPETDTTEIYYEKKAIGKLVVTISRQRIDQLLRQMVLEKILEIVLLDALLMLTLTTVLQHFVISPLSLLGKKLSQAANSDKDLESIELPNNPYKEFSVLTDGFGRIIKRLKEDVAIRSQAEQQMRTAKEDAETALDQLKDAQTSLIQSEKMASLGGLVAGIAHEINTPVGIILTSASVLHDDSVLFSAKVESGNMKKSEVVSYSQTAEQSSALIISNAVRAAELIQSFKRVAVDQTSEARRDFELSQYLHETVTSISPALKHSQISILIDCPNEIDMEGYPGAISQIISNLINNAALHAFSGIPNSGEIKKQVHIIAEQHQQNVSLKVKDNGQGIDGSVIGKIFDPFYTTKRANGGSGLGLNIVFNLVTQTLGGHINVESIVDQGTIFSMTFPLIAPKHKETNEANA</sequence>
<evidence type="ECO:0000313" key="7">
    <source>
        <dbReference type="Proteomes" id="UP001198034"/>
    </source>
</evidence>